<reference evidence="2" key="2">
    <citation type="submission" date="2015-06" db="UniProtKB">
        <authorList>
            <consortium name="EnsemblMetazoa"/>
        </authorList>
    </citation>
    <scope>IDENTIFICATION</scope>
</reference>
<evidence type="ECO:0000313" key="2">
    <source>
        <dbReference type="EnsemblMetazoa" id="MESCA004208-PA"/>
    </source>
</evidence>
<dbReference type="EMBL" id="CAQQ02149332">
    <property type="status" value="NOT_ANNOTATED_CDS"/>
    <property type="molecule type" value="Genomic_DNA"/>
</dbReference>
<keyword evidence="1" id="KW-0175">Coiled coil</keyword>
<dbReference type="EMBL" id="CAQQ02149333">
    <property type="status" value="NOT_ANNOTATED_CDS"/>
    <property type="molecule type" value="Genomic_DNA"/>
</dbReference>
<dbReference type="HOGENOM" id="CLU_1186187_0_0_1"/>
<feature type="coiled-coil region" evidence="1">
    <location>
        <begin position="149"/>
        <end position="207"/>
    </location>
</feature>
<sequence>MFFERENITGDQMEWKGELEDRIQTQMPSIFSFIQEELKFGAGFAMKTRQIDGDDQFYSVFENFEFELEKKFITSREQNTSNFRSFVEASNLRAIQEMLSKVNDWITNLLKMDLDPSEFDGKYFQEHYKYVNEMKGKKIDGDEDFDNVMERFENEIQHKYENARDQNTKNFKSRVQENNNSAYSEALDDYINKIRRLSNSKDRIEADNFADKHFEYKWDAENFLKFRFMNGKDP</sequence>
<dbReference type="AlphaFoldDB" id="T1GL22"/>
<dbReference type="EnsemblMetazoa" id="MESCA004208-RA">
    <property type="protein sequence ID" value="MESCA004208-PA"/>
    <property type="gene ID" value="MESCA004208"/>
</dbReference>
<accession>T1GL22</accession>
<organism evidence="2 3">
    <name type="scientific">Megaselia scalaris</name>
    <name type="common">Humpbacked fly</name>
    <name type="synonym">Phora scalaris</name>
    <dbReference type="NCBI Taxonomy" id="36166"/>
    <lineage>
        <taxon>Eukaryota</taxon>
        <taxon>Metazoa</taxon>
        <taxon>Ecdysozoa</taxon>
        <taxon>Arthropoda</taxon>
        <taxon>Hexapoda</taxon>
        <taxon>Insecta</taxon>
        <taxon>Pterygota</taxon>
        <taxon>Neoptera</taxon>
        <taxon>Endopterygota</taxon>
        <taxon>Diptera</taxon>
        <taxon>Brachycera</taxon>
        <taxon>Muscomorpha</taxon>
        <taxon>Platypezoidea</taxon>
        <taxon>Phoridae</taxon>
        <taxon>Megaseliini</taxon>
        <taxon>Megaselia</taxon>
    </lineage>
</organism>
<evidence type="ECO:0000256" key="1">
    <source>
        <dbReference type="SAM" id="Coils"/>
    </source>
</evidence>
<reference evidence="3" key="1">
    <citation type="submission" date="2013-02" db="EMBL/GenBank/DDBJ databases">
        <authorList>
            <person name="Hughes D."/>
        </authorList>
    </citation>
    <scope>NUCLEOTIDE SEQUENCE</scope>
    <source>
        <strain>Durham</strain>
        <strain evidence="3">NC isolate 2 -- Noor lab</strain>
    </source>
</reference>
<dbReference type="Proteomes" id="UP000015102">
    <property type="component" value="Unassembled WGS sequence"/>
</dbReference>
<proteinExistence type="predicted"/>
<keyword evidence="3" id="KW-1185">Reference proteome</keyword>
<protein>
    <submittedName>
        <fullName evidence="2">Uncharacterized protein</fullName>
    </submittedName>
</protein>
<evidence type="ECO:0000313" key="3">
    <source>
        <dbReference type="Proteomes" id="UP000015102"/>
    </source>
</evidence>
<name>T1GL22_MEGSC</name>